<accession>A0A835K931</accession>
<evidence type="ECO:0000313" key="1">
    <source>
        <dbReference type="EMBL" id="KAF9682993.1"/>
    </source>
</evidence>
<dbReference type="Proteomes" id="UP000657918">
    <property type="component" value="Unassembled WGS sequence"/>
</dbReference>
<evidence type="ECO:0000313" key="2">
    <source>
        <dbReference type="Proteomes" id="UP000657918"/>
    </source>
</evidence>
<reference evidence="1 2" key="1">
    <citation type="submission" date="2020-10" db="EMBL/GenBank/DDBJ databases">
        <title>Plant Genome Project.</title>
        <authorList>
            <person name="Zhang R.-G."/>
        </authorList>
    </citation>
    <scope>NUCLEOTIDE SEQUENCE [LARGE SCALE GENOMIC DNA]</scope>
    <source>
        <strain evidence="1">FAFU-HL-1</strain>
        <tissue evidence="1">Leaf</tissue>
    </source>
</reference>
<proteinExistence type="predicted"/>
<comment type="caution">
    <text evidence="1">The sequence shown here is derived from an EMBL/GenBank/DDBJ whole genome shotgun (WGS) entry which is preliminary data.</text>
</comment>
<protein>
    <submittedName>
        <fullName evidence="1">Uncharacterized protein</fullName>
    </submittedName>
</protein>
<organism evidence="1 2">
    <name type="scientific">Salix dunnii</name>
    <dbReference type="NCBI Taxonomy" id="1413687"/>
    <lineage>
        <taxon>Eukaryota</taxon>
        <taxon>Viridiplantae</taxon>
        <taxon>Streptophyta</taxon>
        <taxon>Embryophyta</taxon>
        <taxon>Tracheophyta</taxon>
        <taxon>Spermatophyta</taxon>
        <taxon>Magnoliopsida</taxon>
        <taxon>eudicotyledons</taxon>
        <taxon>Gunneridae</taxon>
        <taxon>Pentapetalae</taxon>
        <taxon>rosids</taxon>
        <taxon>fabids</taxon>
        <taxon>Malpighiales</taxon>
        <taxon>Salicaceae</taxon>
        <taxon>Saliceae</taxon>
        <taxon>Salix</taxon>
    </lineage>
</organism>
<name>A0A835K931_9ROSI</name>
<dbReference type="EMBL" id="JADGMS010000005">
    <property type="protein sequence ID" value="KAF9682993.1"/>
    <property type="molecule type" value="Genomic_DNA"/>
</dbReference>
<keyword evidence="2" id="KW-1185">Reference proteome</keyword>
<sequence>MGRYHPQQGGALEYRGRIMTLMLFPPFCSLSAMTGSPVWSMELLLDKLDRGHQLHDFSIQLAALSTLPSIATLNPQRHRLKTPLRRSMKLCRIADTVSNGIPPLERYKID</sequence>
<dbReference type="AlphaFoldDB" id="A0A835K931"/>
<gene>
    <name evidence="1" type="ORF">SADUNF_Sadunf05G0166100</name>
</gene>